<gene>
    <name evidence="1" type="ORF">V473_17165</name>
</gene>
<comment type="caution">
    <text evidence="1">The sequence shown here is derived from an EMBL/GenBank/DDBJ whole genome shotgun (WGS) entry which is preliminary data.</text>
</comment>
<name>A0A0J7XR59_9SPHN</name>
<sequence length="48" mass="5025">MAAPEDDDSDIAQGDDGARAEVGYRGLDAITDIAMLKRAAFVCAPLLD</sequence>
<dbReference type="Proteomes" id="UP000052232">
    <property type="component" value="Unassembled WGS sequence"/>
</dbReference>
<keyword evidence="2" id="KW-1185">Reference proteome</keyword>
<proteinExistence type="predicted"/>
<dbReference type="EMBL" id="JACT01000004">
    <property type="protein sequence ID" value="KMS54172.1"/>
    <property type="molecule type" value="Genomic_DNA"/>
</dbReference>
<accession>A0A0J7XR59</accession>
<protein>
    <submittedName>
        <fullName evidence="1">Uncharacterized protein</fullName>
    </submittedName>
</protein>
<organism evidence="1 2">
    <name type="scientific">Sphingobium cupriresistens LL01</name>
    <dbReference type="NCBI Taxonomy" id="1420583"/>
    <lineage>
        <taxon>Bacteria</taxon>
        <taxon>Pseudomonadati</taxon>
        <taxon>Pseudomonadota</taxon>
        <taxon>Alphaproteobacteria</taxon>
        <taxon>Sphingomonadales</taxon>
        <taxon>Sphingomonadaceae</taxon>
        <taxon>Sphingobium</taxon>
    </lineage>
</organism>
<reference evidence="1 2" key="1">
    <citation type="journal article" date="2015" name="G3 (Bethesda)">
        <title>Insights into Ongoing Evolution of the Hexachlorocyclohexane Catabolic Pathway from Comparative Genomics of Ten Sphingomonadaceae Strains.</title>
        <authorList>
            <person name="Pearce S.L."/>
            <person name="Oakeshott J.G."/>
            <person name="Pandey G."/>
        </authorList>
    </citation>
    <scope>NUCLEOTIDE SEQUENCE [LARGE SCALE GENOMIC DNA]</scope>
    <source>
        <strain evidence="1 2">LL01</strain>
    </source>
</reference>
<dbReference type="AlphaFoldDB" id="A0A0J7XR59"/>
<evidence type="ECO:0000313" key="2">
    <source>
        <dbReference type="Proteomes" id="UP000052232"/>
    </source>
</evidence>
<dbReference type="PATRIC" id="fig|1420583.3.peg.3238"/>
<evidence type="ECO:0000313" key="1">
    <source>
        <dbReference type="EMBL" id="KMS54172.1"/>
    </source>
</evidence>